<dbReference type="AlphaFoldDB" id="A0A3B0TDR9"/>
<gene>
    <name evidence="1" type="ORF">MNBD_ALPHA09-719</name>
</gene>
<dbReference type="InterPro" id="IPR011473">
    <property type="entry name" value="DUF1579"/>
</dbReference>
<evidence type="ECO:0008006" key="2">
    <source>
        <dbReference type="Google" id="ProtNLM"/>
    </source>
</evidence>
<protein>
    <recommendedName>
        <fullName evidence="2">DUF1579 domain-containing protein</fullName>
    </recommendedName>
</protein>
<organism evidence="1">
    <name type="scientific">hydrothermal vent metagenome</name>
    <dbReference type="NCBI Taxonomy" id="652676"/>
    <lineage>
        <taxon>unclassified sequences</taxon>
        <taxon>metagenomes</taxon>
        <taxon>ecological metagenomes</taxon>
    </lineage>
</organism>
<reference evidence="1" key="1">
    <citation type="submission" date="2018-06" db="EMBL/GenBank/DDBJ databases">
        <authorList>
            <person name="Zhirakovskaya E."/>
        </authorList>
    </citation>
    <scope>NUCLEOTIDE SEQUENCE</scope>
</reference>
<dbReference type="EMBL" id="UOEM01000031">
    <property type="protein sequence ID" value="VAW11477.1"/>
    <property type="molecule type" value="Genomic_DNA"/>
</dbReference>
<evidence type="ECO:0000313" key="1">
    <source>
        <dbReference type="EMBL" id="VAW11477.1"/>
    </source>
</evidence>
<accession>A0A3B0TDR9</accession>
<name>A0A3B0TDR9_9ZZZZ</name>
<dbReference type="Pfam" id="PF07617">
    <property type="entry name" value="DUF1579"/>
    <property type="match status" value="1"/>
</dbReference>
<proteinExistence type="predicted"/>
<sequence length="182" mass="19394">MTRPWTSAMLTVSALMLAVAPAQAASEAAVLRMLKTPVANDATLASLMGKWRGRGKARAGSDKPPEATQCRFTNRWAAGGKLAHLLLACRGTEIRFTAEGYLGRSKASYLGAWSTSTGRRVTMSGARASSGLRLTLTATGDTTAPTSNFTLRVSGKRLTAKLTARDPRTGKIFTAFETTLKR</sequence>